<feature type="region of interest" description="Disordered" evidence="1">
    <location>
        <begin position="288"/>
        <end position="314"/>
    </location>
</feature>
<evidence type="ECO:0000256" key="1">
    <source>
        <dbReference type="SAM" id="MobiDB-lite"/>
    </source>
</evidence>
<proteinExistence type="predicted"/>
<feature type="compositionally biased region" description="Basic and acidic residues" evidence="1">
    <location>
        <begin position="198"/>
        <end position="211"/>
    </location>
</feature>
<evidence type="ECO:0000313" key="3">
    <source>
        <dbReference type="EMBL" id="GAO07645.1"/>
    </source>
</evidence>
<dbReference type="SUPFAM" id="SSF47413">
    <property type="entry name" value="lambda repressor-like DNA-binding domains"/>
    <property type="match status" value="1"/>
</dbReference>
<reference evidence="3 4" key="2">
    <citation type="journal article" date="2015" name="Stand. Genomic Sci.">
        <title>Draft genome sequence of marine-derived Streptomyces sp. TP-A0598, a producer of anti-MRSA antibiotic lydicamycins.</title>
        <authorList>
            <person name="Komaki H."/>
            <person name="Ichikawa N."/>
            <person name="Hosoyama A."/>
            <person name="Fujita N."/>
            <person name="Igarashi Y."/>
        </authorList>
    </citation>
    <scope>NUCLEOTIDE SEQUENCE [LARGE SCALE GENOMIC DNA]</scope>
    <source>
        <strain evidence="3 4">NBRC 110027</strain>
    </source>
</reference>
<dbReference type="EMBL" id="BBNO01000003">
    <property type="protein sequence ID" value="GAO07645.1"/>
    <property type="molecule type" value="Genomic_DNA"/>
</dbReference>
<protein>
    <submittedName>
        <fullName evidence="3">Putative membrane protein</fullName>
    </submittedName>
</protein>
<name>A0A0P4R3R4_9ACTN</name>
<dbReference type="SMART" id="SM00530">
    <property type="entry name" value="HTH_XRE"/>
    <property type="match status" value="1"/>
</dbReference>
<comment type="caution">
    <text evidence="3">The sequence shown here is derived from an EMBL/GenBank/DDBJ whole genome shotgun (WGS) entry which is preliminary data.</text>
</comment>
<evidence type="ECO:0000259" key="2">
    <source>
        <dbReference type="SMART" id="SM00530"/>
    </source>
</evidence>
<organism evidence="3 4">
    <name type="scientific">Streptomyces lydicamycinicus</name>
    <dbReference type="NCBI Taxonomy" id="1546107"/>
    <lineage>
        <taxon>Bacteria</taxon>
        <taxon>Bacillati</taxon>
        <taxon>Actinomycetota</taxon>
        <taxon>Actinomycetes</taxon>
        <taxon>Kitasatosporales</taxon>
        <taxon>Streptomycetaceae</taxon>
        <taxon>Streptomyces</taxon>
    </lineage>
</organism>
<feature type="compositionally biased region" description="Basic and acidic residues" evidence="1">
    <location>
        <begin position="138"/>
        <end position="147"/>
    </location>
</feature>
<evidence type="ECO:0000313" key="4">
    <source>
        <dbReference type="Proteomes" id="UP000048965"/>
    </source>
</evidence>
<dbReference type="AlphaFoldDB" id="A0A0P4R3R4"/>
<feature type="domain" description="HTH cro/C1-type" evidence="2">
    <location>
        <begin position="11"/>
        <end position="67"/>
    </location>
</feature>
<dbReference type="OrthoDB" id="3359627at2"/>
<gene>
    <name evidence="3" type="ORF">TPA0598_03_01060</name>
</gene>
<feature type="region of interest" description="Disordered" evidence="1">
    <location>
        <begin position="86"/>
        <end position="164"/>
    </location>
</feature>
<feature type="compositionally biased region" description="Low complexity" evidence="1">
    <location>
        <begin position="86"/>
        <end position="127"/>
    </location>
</feature>
<dbReference type="GO" id="GO:0003677">
    <property type="term" value="F:DNA binding"/>
    <property type="evidence" value="ECO:0007669"/>
    <property type="project" value="InterPro"/>
</dbReference>
<dbReference type="Proteomes" id="UP000048965">
    <property type="component" value="Unassembled WGS sequence"/>
</dbReference>
<dbReference type="Pfam" id="PF13560">
    <property type="entry name" value="HTH_31"/>
    <property type="match status" value="1"/>
</dbReference>
<dbReference type="InterPro" id="IPR001387">
    <property type="entry name" value="Cro/C1-type_HTH"/>
</dbReference>
<keyword evidence="4" id="KW-1185">Reference proteome</keyword>
<feature type="compositionally biased region" description="Basic and acidic residues" evidence="1">
    <location>
        <begin position="230"/>
        <end position="253"/>
    </location>
</feature>
<dbReference type="RefSeq" id="WP_042153657.1">
    <property type="nucleotide sequence ID" value="NZ_BBNO01000003.1"/>
</dbReference>
<dbReference type="InterPro" id="IPR010982">
    <property type="entry name" value="Lambda_DNA-bd_dom_sf"/>
</dbReference>
<sequence length="470" mass="49585">MGTETDEFARQLRRLKERSGRSYGVLAGQLHMSVSTLHRYCNGDAVPMDFAPADRLARRCGATPDELVELHRRWILADEARRRSRAGSAAATASAPAASSTDQPAPTSAEQADTSANTAAGTAAASAPAPPAASHPHTTAEKPDSPRASDAPATPDPPAPERAPSRRLTYLRIALAVAVAAGLAIPAAIAVDAPEAGDAERRSARSADPRPDAGGAPARPPKSPAPGRSTADRKPTSSGKARHDATPGPERSEGSGASAAPEDERGGTAPRVGVSSYNWDQPCGVNYLFQKTPDHVPPPPPPQDSRGWARAEGGIDGGHLRLQLTATGRTDDAVVLTSLHVRVVGRHTALPWTAYGMGNGCGGGVTPQTFDIDLDDAQPLAKPMAGQDGDIVVPAKNFPFKVSTQDPQVLNLDLHTEGHDVSWYLEVGWSSGGRRGTIRVDDGGRPFRTSAIEGRKHYSYRWDTKRWVSE</sequence>
<accession>A0A0P4R3R4</accession>
<reference evidence="4" key="1">
    <citation type="submission" date="2014-09" db="EMBL/GenBank/DDBJ databases">
        <title>Whole genome shotgun sequence of Streptomyces sp. NBRC 110027.</title>
        <authorList>
            <person name="Komaki H."/>
            <person name="Ichikawa N."/>
            <person name="Katano-Makiyama Y."/>
            <person name="Hosoyama A."/>
            <person name="Hashimoto M."/>
            <person name="Uohara A."/>
            <person name="Kitahashi Y."/>
            <person name="Ohji S."/>
            <person name="Kimura A."/>
            <person name="Yamazoe A."/>
            <person name="Igarashi Y."/>
            <person name="Fujita N."/>
        </authorList>
    </citation>
    <scope>NUCLEOTIDE SEQUENCE [LARGE SCALE GENOMIC DNA]</scope>
    <source>
        <strain evidence="4">NBRC 110027</strain>
    </source>
</reference>
<feature type="region of interest" description="Disordered" evidence="1">
    <location>
        <begin position="195"/>
        <end position="276"/>
    </location>
</feature>
<dbReference type="CDD" id="cd00093">
    <property type="entry name" value="HTH_XRE"/>
    <property type="match status" value="1"/>
</dbReference>